<comment type="caution">
    <text evidence="1">The sequence shown here is derived from an EMBL/GenBank/DDBJ whole genome shotgun (WGS) entry which is preliminary data.</text>
</comment>
<keyword evidence="2" id="KW-1185">Reference proteome</keyword>
<name>A0AAV5IPT2_9ROSI</name>
<proteinExistence type="predicted"/>
<dbReference type="EMBL" id="BPVZ01000021">
    <property type="protein sequence ID" value="GKV03876.1"/>
    <property type="molecule type" value="Genomic_DNA"/>
</dbReference>
<evidence type="ECO:0000313" key="1">
    <source>
        <dbReference type="EMBL" id="GKV03876.1"/>
    </source>
</evidence>
<evidence type="ECO:0000313" key="2">
    <source>
        <dbReference type="Proteomes" id="UP001054252"/>
    </source>
</evidence>
<dbReference type="PANTHER" id="PTHR47365:SF2">
    <property type="entry name" value="KELCH-LIKE PROTEIN 23"/>
    <property type="match status" value="1"/>
</dbReference>
<reference evidence="1 2" key="1">
    <citation type="journal article" date="2021" name="Commun. Biol.">
        <title>The genome of Shorea leprosula (Dipterocarpaceae) highlights the ecological relevance of drought in aseasonal tropical rainforests.</title>
        <authorList>
            <person name="Ng K.K.S."/>
            <person name="Kobayashi M.J."/>
            <person name="Fawcett J.A."/>
            <person name="Hatakeyama M."/>
            <person name="Paape T."/>
            <person name="Ng C.H."/>
            <person name="Ang C.C."/>
            <person name="Tnah L.H."/>
            <person name="Lee C.T."/>
            <person name="Nishiyama T."/>
            <person name="Sese J."/>
            <person name="O'Brien M.J."/>
            <person name="Copetti D."/>
            <person name="Mohd Noor M.I."/>
            <person name="Ong R.C."/>
            <person name="Putra M."/>
            <person name="Sireger I.Z."/>
            <person name="Indrioko S."/>
            <person name="Kosugi Y."/>
            <person name="Izuno A."/>
            <person name="Isagi Y."/>
            <person name="Lee S.L."/>
            <person name="Shimizu K.K."/>
        </authorList>
    </citation>
    <scope>NUCLEOTIDE SEQUENCE [LARGE SCALE GENOMIC DNA]</scope>
    <source>
        <strain evidence="1">214</strain>
    </source>
</reference>
<dbReference type="InterPro" id="IPR015915">
    <property type="entry name" value="Kelch-typ_b-propeller"/>
</dbReference>
<sequence>MSNWIECYNPWTNIWHHFTRIPGLKDNNVQKGFSTVSIGDSLYIIGGKLCHKVFCHDEIGEVDLEVVLSSVLRENPRGNKGFAETADLDEVPCSTMARCSAEVYDSENAKWDLMQGMWQLDVPPNQIVAVGCKLYISGDCLNAWKGYRLPGEISRMMSFVHVFDTKEKSSFDAMVALLCYHTLDK</sequence>
<dbReference type="Gene3D" id="2.120.10.80">
    <property type="entry name" value="Kelch-type beta propeller"/>
    <property type="match status" value="1"/>
</dbReference>
<gene>
    <name evidence="1" type="ORF">SLEP1_g16116</name>
</gene>
<dbReference type="SUPFAM" id="SSF117281">
    <property type="entry name" value="Kelch motif"/>
    <property type="match status" value="1"/>
</dbReference>
<dbReference type="Proteomes" id="UP001054252">
    <property type="component" value="Unassembled WGS sequence"/>
</dbReference>
<dbReference type="PANTHER" id="PTHR47365">
    <property type="entry name" value="PLANT PROTEIN, PUTATIVE-RELATED"/>
    <property type="match status" value="1"/>
</dbReference>
<dbReference type="AlphaFoldDB" id="A0AAV5IPT2"/>
<organism evidence="1 2">
    <name type="scientific">Rubroshorea leprosula</name>
    <dbReference type="NCBI Taxonomy" id="152421"/>
    <lineage>
        <taxon>Eukaryota</taxon>
        <taxon>Viridiplantae</taxon>
        <taxon>Streptophyta</taxon>
        <taxon>Embryophyta</taxon>
        <taxon>Tracheophyta</taxon>
        <taxon>Spermatophyta</taxon>
        <taxon>Magnoliopsida</taxon>
        <taxon>eudicotyledons</taxon>
        <taxon>Gunneridae</taxon>
        <taxon>Pentapetalae</taxon>
        <taxon>rosids</taxon>
        <taxon>malvids</taxon>
        <taxon>Malvales</taxon>
        <taxon>Dipterocarpaceae</taxon>
        <taxon>Rubroshorea</taxon>
    </lineage>
</organism>
<protein>
    <submittedName>
        <fullName evidence="1">Uncharacterized protein</fullName>
    </submittedName>
</protein>
<accession>A0AAV5IPT2</accession>